<organism evidence="2 3">
    <name type="scientific">Pyxidicoccus fallax</name>
    <dbReference type="NCBI Taxonomy" id="394095"/>
    <lineage>
        <taxon>Bacteria</taxon>
        <taxon>Pseudomonadati</taxon>
        <taxon>Myxococcota</taxon>
        <taxon>Myxococcia</taxon>
        <taxon>Myxococcales</taxon>
        <taxon>Cystobacterineae</taxon>
        <taxon>Myxococcaceae</taxon>
        <taxon>Pyxidicoccus</taxon>
    </lineage>
</organism>
<reference evidence="2 3" key="1">
    <citation type="submission" date="2020-04" db="EMBL/GenBank/DDBJ databases">
        <title>Draft genome of Pyxidicoccus fallax type strain.</title>
        <authorList>
            <person name="Whitworth D.E."/>
        </authorList>
    </citation>
    <scope>NUCLEOTIDE SEQUENCE [LARGE SCALE GENOMIC DNA]</scope>
    <source>
        <strain evidence="2 3">DSM 14698</strain>
    </source>
</reference>
<dbReference type="InterPro" id="IPR052900">
    <property type="entry name" value="Phospholipid_Metab_Enz"/>
</dbReference>
<feature type="domain" description="PhoD-like phosphatase metallophosphatase" evidence="1">
    <location>
        <begin position="166"/>
        <end position="397"/>
    </location>
</feature>
<protein>
    <submittedName>
        <fullName evidence="2">Alkaline phosphatase family protein</fullName>
    </submittedName>
</protein>
<evidence type="ECO:0000259" key="1">
    <source>
        <dbReference type="Pfam" id="PF09423"/>
    </source>
</evidence>
<evidence type="ECO:0000313" key="3">
    <source>
        <dbReference type="Proteomes" id="UP000518300"/>
    </source>
</evidence>
<sequence>MALAFPVHPVTVGPIVGSTTDTTVRLWGRGAPSRPPGGRFCYGIAQILKAGTTTPEQATYFKLRAEDDFTGSVDFDGLRPAHAYAYRMGYFFSDVEQHLLAPPVGLELQGATAGAFRSARAPGSPELSFVFGSCRHPGPSEEEIVGLSNRGDRIFGTILDQADSIPTDLLLMVGDQIYADVRRDARTFEEYCDTYRRAFTQPLLRRLMSRVPTYMTMDDHEIVDNWSMDKLVDPGLSNEQRWANRVRYLAAIEAYRCYQVVHGPALERRNTPGVTNALTRYWYDFQVGPARFFVLDTRTERYHRARPPQLLGPTQLESLKHWLVKDPAGLKFVVSAVPFFPDVKLAGLAAVERHDKWAGFLHQRQHLLDFIRDNNVRRVVFLSGDIHASIWSELLSKSRPDFRLYSIISSAFAAPAFVPPEFMYEQSGVLDGQSDYVVSRHGGYVQLSNFTRLTWREPVLRVEVFERKGARVQDAELRLDP</sequence>
<dbReference type="InterPro" id="IPR029052">
    <property type="entry name" value="Metallo-depent_PP-like"/>
</dbReference>
<dbReference type="Proteomes" id="UP000518300">
    <property type="component" value="Unassembled WGS sequence"/>
</dbReference>
<accession>A0A848LMB8</accession>
<evidence type="ECO:0000313" key="2">
    <source>
        <dbReference type="EMBL" id="NMO18886.1"/>
    </source>
</evidence>
<dbReference type="PANTHER" id="PTHR43606">
    <property type="entry name" value="PHOSPHATASE, PUTATIVE (AFU_ORTHOLOGUE AFUA_6G08710)-RELATED"/>
    <property type="match status" value="1"/>
</dbReference>
<dbReference type="InterPro" id="IPR018946">
    <property type="entry name" value="PhoD-like_MPP"/>
</dbReference>
<dbReference type="CDD" id="cd07389">
    <property type="entry name" value="MPP_PhoD"/>
    <property type="match status" value="1"/>
</dbReference>
<name>A0A848LMB8_9BACT</name>
<dbReference type="SUPFAM" id="SSF56300">
    <property type="entry name" value="Metallo-dependent phosphatases"/>
    <property type="match status" value="1"/>
</dbReference>
<dbReference type="InterPro" id="IPR038607">
    <property type="entry name" value="PhoD-like_sf"/>
</dbReference>
<keyword evidence="3" id="KW-1185">Reference proteome</keyword>
<comment type="caution">
    <text evidence="2">The sequence shown here is derived from an EMBL/GenBank/DDBJ whole genome shotgun (WGS) entry which is preliminary data.</text>
</comment>
<dbReference type="Gene3D" id="3.60.21.70">
    <property type="entry name" value="PhoD-like phosphatase"/>
    <property type="match status" value="1"/>
</dbReference>
<gene>
    <name evidence="2" type="ORF">HG543_29075</name>
</gene>
<dbReference type="AlphaFoldDB" id="A0A848LMB8"/>
<dbReference type="PANTHER" id="PTHR43606:SF2">
    <property type="entry name" value="ALKALINE PHOSPHATASE FAMILY PROTEIN (AFU_ORTHOLOGUE AFUA_5G03860)"/>
    <property type="match status" value="1"/>
</dbReference>
<proteinExistence type="predicted"/>
<dbReference type="EMBL" id="JABBJJ010000158">
    <property type="protein sequence ID" value="NMO18886.1"/>
    <property type="molecule type" value="Genomic_DNA"/>
</dbReference>
<dbReference type="RefSeq" id="WP_169348147.1">
    <property type="nucleotide sequence ID" value="NZ_JABBJJ010000158.1"/>
</dbReference>
<dbReference type="Pfam" id="PF09423">
    <property type="entry name" value="PhoD"/>
    <property type="match status" value="1"/>
</dbReference>